<keyword evidence="4 8" id="KW-0547">Nucleotide-binding</keyword>
<keyword evidence="5 8" id="KW-0862">Zinc</keyword>
<keyword evidence="3 8" id="KW-0479">Metal-binding</keyword>
<feature type="coiled-coil region" evidence="9">
    <location>
        <begin position="469"/>
        <end position="496"/>
    </location>
</feature>
<evidence type="ECO:0000313" key="12">
    <source>
        <dbReference type="Proteomes" id="UP000178323"/>
    </source>
</evidence>
<feature type="binding site" evidence="8">
    <location>
        <position position="387"/>
    </location>
    <ligand>
        <name>Zn(2+)</name>
        <dbReference type="ChEBI" id="CHEBI:29105"/>
        <label>1</label>
    </ligand>
</feature>
<feature type="domain" description="Helicase ATP-binding" evidence="10">
    <location>
        <begin position="144"/>
        <end position="310"/>
    </location>
</feature>
<evidence type="ECO:0000256" key="9">
    <source>
        <dbReference type="SAM" id="Coils"/>
    </source>
</evidence>
<dbReference type="InterPro" id="IPR005259">
    <property type="entry name" value="PriA"/>
</dbReference>
<comment type="cofactor">
    <cofactor evidence="8">
        <name>Zn(2+)</name>
        <dbReference type="ChEBI" id="CHEBI:29105"/>
    </cofactor>
    <text evidence="8">Binds 2 zinc ions per subunit.</text>
</comment>
<protein>
    <recommendedName>
        <fullName evidence="8">Replication restart protein PriA</fullName>
    </recommendedName>
    <alternativeName>
        <fullName evidence="8">ATP-dependent DNA helicase PriA</fullName>
        <ecNumber evidence="8">5.6.2.4</ecNumber>
    </alternativeName>
    <alternativeName>
        <fullName evidence="8">DNA 3'-5' helicase PriA</fullName>
    </alternativeName>
</protein>
<comment type="caution">
    <text evidence="11">The sequence shown here is derived from an EMBL/GenBank/DDBJ whole genome shotgun (WGS) entry which is preliminary data.</text>
</comment>
<accession>A0A1F5S396</accession>
<keyword evidence="7 8" id="KW-0238">DNA-binding</keyword>
<evidence type="ECO:0000256" key="5">
    <source>
        <dbReference type="ARBA" id="ARBA00022833"/>
    </source>
</evidence>
<evidence type="ECO:0000313" key="11">
    <source>
        <dbReference type="EMBL" id="OGF21167.1"/>
    </source>
</evidence>
<feature type="binding site" evidence="8">
    <location>
        <position position="396"/>
    </location>
    <ligand>
        <name>Zn(2+)</name>
        <dbReference type="ChEBI" id="CHEBI:29105"/>
        <label>2</label>
    </ligand>
</feature>
<dbReference type="PANTHER" id="PTHR30580:SF0">
    <property type="entry name" value="PRIMOSOMAL PROTEIN N"/>
    <property type="match status" value="1"/>
</dbReference>
<dbReference type="HAMAP" id="MF_00983">
    <property type="entry name" value="PriA"/>
    <property type="match status" value="1"/>
</dbReference>
<keyword evidence="6 8" id="KW-0067">ATP-binding</keyword>
<comment type="function">
    <text evidence="8">Initiates the restart of stalled replication forks, which reloads the replicative helicase on sites other than the origin of replication. Recognizes and binds to abandoned replication forks and remodels them to uncover a helicase loading site. Promotes assembly of the primosome at these replication forks.</text>
</comment>
<evidence type="ECO:0000256" key="4">
    <source>
        <dbReference type="ARBA" id="ARBA00022741"/>
    </source>
</evidence>
<dbReference type="GO" id="GO:0016887">
    <property type="term" value="F:ATP hydrolysis activity"/>
    <property type="evidence" value="ECO:0007669"/>
    <property type="project" value="RHEA"/>
</dbReference>
<keyword evidence="8" id="KW-0347">Helicase</keyword>
<evidence type="ECO:0000256" key="3">
    <source>
        <dbReference type="ARBA" id="ARBA00022723"/>
    </source>
</evidence>
<dbReference type="GO" id="GO:0043138">
    <property type="term" value="F:3'-5' DNA helicase activity"/>
    <property type="evidence" value="ECO:0007669"/>
    <property type="project" value="UniProtKB-EC"/>
</dbReference>
<dbReference type="GO" id="GO:0006310">
    <property type="term" value="P:DNA recombination"/>
    <property type="evidence" value="ECO:0007669"/>
    <property type="project" value="InterPro"/>
</dbReference>
<dbReference type="GO" id="GO:0003677">
    <property type="term" value="F:DNA binding"/>
    <property type="evidence" value="ECO:0007669"/>
    <property type="project" value="UniProtKB-UniRule"/>
</dbReference>
<dbReference type="InterPro" id="IPR041222">
    <property type="entry name" value="PriA_3primeBD"/>
</dbReference>
<evidence type="ECO:0000256" key="1">
    <source>
        <dbReference type="ARBA" id="ARBA00022515"/>
    </source>
</evidence>
<feature type="binding site" evidence="8">
    <location>
        <position position="427"/>
    </location>
    <ligand>
        <name>Zn(2+)</name>
        <dbReference type="ChEBI" id="CHEBI:29105"/>
        <label>2</label>
    </ligand>
</feature>
<feature type="binding site" evidence="8">
    <location>
        <position position="393"/>
    </location>
    <ligand>
        <name>Zn(2+)</name>
        <dbReference type="ChEBI" id="CHEBI:29105"/>
        <label>2</label>
    </ligand>
</feature>
<dbReference type="GO" id="GO:0006270">
    <property type="term" value="P:DNA replication initiation"/>
    <property type="evidence" value="ECO:0007669"/>
    <property type="project" value="TreeGrafter"/>
</dbReference>
<dbReference type="NCBIfam" id="TIGR00595">
    <property type="entry name" value="priA"/>
    <property type="match status" value="1"/>
</dbReference>
<feature type="binding site" evidence="8">
    <location>
        <position position="440"/>
    </location>
    <ligand>
        <name>Zn(2+)</name>
        <dbReference type="ChEBI" id="CHEBI:29105"/>
        <label>1</label>
    </ligand>
</feature>
<dbReference type="PANTHER" id="PTHR30580">
    <property type="entry name" value="PRIMOSOMAL PROTEIN N"/>
    <property type="match status" value="1"/>
</dbReference>
<feature type="binding site" evidence="8">
    <location>
        <position position="430"/>
    </location>
    <ligand>
        <name>Zn(2+)</name>
        <dbReference type="ChEBI" id="CHEBI:29105"/>
        <label>2</label>
    </ligand>
</feature>
<evidence type="ECO:0000256" key="2">
    <source>
        <dbReference type="ARBA" id="ARBA00022705"/>
    </source>
</evidence>
<name>A0A1F5S396_9BACT</name>
<comment type="similarity">
    <text evidence="8">Belongs to the helicase family. PriA subfamily.</text>
</comment>
<dbReference type="InterPro" id="IPR027417">
    <property type="entry name" value="P-loop_NTPase"/>
</dbReference>
<evidence type="ECO:0000256" key="6">
    <source>
        <dbReference type="ARBA" id="ARBA00022840"/>
    </source>
</evidence>
<dbReference type="PROSITE" id="PS51192">
    <property type="entry name" value="HELICASE_ATP_BIND_1"/>
    <property type="match status" value="1"/>
</dbReference>
<keyword evidence="2 8" id="KW-0235">DNA replication</keyword>
<keyword evidence="1 8" id="KW-0639">Primosome</keyword>
<dbReference type="Pfam" id="PF17764">
    <property type="entry name" value="PriA_3primeBD"/>
    <property type="match status" value="1"/>
</dbReference>
<organism evidence="11 12">
    <name type="scientific">Candidatus Falkowbacteria bacterium RBG_13_39_14</name>
    <dbReference type="NCBI Taxonomy" id="1797985"/>
    <lineage>
        <taxon>Bacteria</taxon>
        <taxon>Candidatus Falkowiibacteriota</taxon>
    </lineage>
</organism>
<keyword evidence="9" id="KW-0175">Coiled coil</keyword>
<feature type="binding site" evidence="8">
    <location>
        <position position="384"/>
    </location>
    <ligand>
        <name>Zn(2+)</name>
        <dbReference type="ChEBI" id="CHEBI:29105"/>
        <label>1</label>
    </ligand>
</feature>
<dbReference type="GO" id="GO:0008270">
    <property type="term" value="F:zinc ion binding"/>
    <property type="evidence" value="ECO:0007669"/>
    <property type="project" value="UniProtKB-UniRule"/>
</dbReference>
<reference evidence="11 12" key="1">
    <citation type="journal article" date="2016" name="Nat. Commun.">
        <title>Thousands of microbial genomes shed light on interconnected biogeochemical processes in an aquifer system.</title>
        <authorList>
            <person name="Anantharaman K."/>
            <person name="Brown C.T."/>
            <person name="Hug L.A."/>
            <person name="Sharon I."/>
            <person name="Castelle C.J."/>
            <person name="Probst A.J."/>
            <person name="Thomas B.C."/>
            <person name="Singh A."/>
            <person name="Wilkins M.J."/>
            <person name="Karaoz U."/>
            <person name="Brodie E.L."/>
            <person name="Williams K.H."/>
            <person name="Hubbard S.S."/>
            <person name="Banfield J.F."/>
        </authorList>
    </citation>
    <scope>NUCLEOTIDE SEQUENCE [LARGE SCALE GENOMIC DNA]</scope>
</reference>
<dbReference type="InterPro" id="IPR014001">
    <property type="entry name" value="Helicase_ATP-bd"/>
</dbReference>
<dbReference type="Gene3D" id="3.40.50.300">
    <property type="entry name" value="P-loop containing nucleotide triphosphate hydrolases"/>
    <property type="match status" value="1"/>
</dbReference>
<dbReference type="GO" id="GO:0006269">
    <property type="term" value="P:DNA replication, synthesis of primer"/>
    <property type="evidence" value="ECO:0007669"/>
    <property type="project" value="UniProtKB-KW"/>
</dbReference>
<dbReference type="Gene3D" id="3.40.1440.60">
    <property type="entry name" value="PriA, 3(prime) DNA-binding domain"/>
    <property type="match status" value="1"/>
</dbReference>
<keyword evidence="8" id="KW-0378">Hydrolase</keyword>
<evidence type="ECO:0000259" key="10">
    <source>
        <dbReference type="PROSITE" id="PS51192"/>
    </source>
</evidence>
<comment type="catalytic activity">
    <reaction evidence="8">
        <text>ATP + H2O = ADP + phosphate + H(+)</text>
        <dbReference type="Rhea" id="RHEA:13065"/>
        <dbReference type="ChEBI" id="CHEBI:15377"/>
        <dbReference type="ChEBI" id="CHEBI:15378"/>
        <dbReference type="ChEBI" id="CHEBI:30616"/>
        <dbReference type="ChEBI" id="CHEBI:43474"/>
        <dbReference type="ChEBI" id="CHEBI:456216"/>
        <dbReference type="EC" id="5.6.2.4"/>
    </reaction>
</comment>
<dbReference type="STRING" id="1797985.A2Y83_04610"/>
<dbReference type="GO" id="GO:0005524">
    <property type="term" value="F:ATP binding"/>
    <property type="evidence" value="ECO:0007669"/>
    <property type="project" value="UniProtKB-UniRule"/>
</dbReference>
<evidence type="ECO:0000256" key="7">
    <source>
        <dbReference type="ARBA" id="ARBA00023125"/>
    </source>
</evidence>
<dbReference type="Proteomes" id="UP000178323">
    <property type="component" value="Unassembled WGS sequence"/>
</dbReference>
<comment type="subunit">
    <text evidence="8">Component of the replication restart primosome.</text>
</comment>
<dbReference type="GO" id="GO:0006302">
    <property type="term" value="P:double-strand break repair"/>
    <property type="evidence" value="ECO:0007669"/>
    <property type="project" value="InterPro"/>
</dbReference>
<gene>
    <name evidence="8" type="primary">priA</name>
    <name evidence="11" type="ORF">A2Y83_04610</name>
</gene>
<keyword evidence="8" id="KW-0413">Isomerase</keyword>
<dbReference type="GO" id="GO:1990077">
    <property type="term" value="C:primosome complex"/>
    <property type="evidence" value="ECO:0007669"/>
    <property type="project" value="UniProtKB-UniRule"/>
</dbReference>
<sequence>MYTKIIPLTKLPRGMGEFDYEVSEKLKEKIKIGQLAEIPWRHEEKKGVVTAFSKEKPRIKTKGVLRILDKEPFFYKAQIDLLRWASFYYCSSPATFFKMVMPEMPKSRPGAVGTRQCLPAQAGLVPTEKLKILKSDLPNIQYVLKKFSEQNKILFHWQNQNNKNAIYIKLLEKISKTSQIILIFPQINEIENFLEFLPANLKASISILHSEMAKTAYWKEWDRIRKNENGIIIGTRQSVFAPVSNLGALIIDNEHNASHKQWDQNPRYHSRECAKKLCELTGAKLILSSHTPSAETYYKAKEGGYAIVAEGDGDAGCLMEKSPLPPLWKRGESLQIIQMQNERKQGNNSIFCEQALELLGKNIFEKKLSLIYLNRRGTNKFTMCQDCGYIPQCPNCNLPLTVHGDLEESRTPSHQSLLMGRSAGLRCHHCGYEKNQPVPCPKCGGANIRFVGTGTQKIENFIKKKFPEAKTAKLDLDKKQEEIKNILKNINETDILIGTMALLSYNLRRKSDLIIFLNIDTDLMVSSYKAAENTIQNIKSFLLLLDRKGEMIIQTYSNNNTILKFFQNRAFKLNCSVAETEHRVRPLAECSVSTTRISKSLCNKSYYEEILDSREKFGYPPFLQLVKLTYKNKDSKIVKLKTEKLLELLNKRFHQDNTGSILGPVSLPVRFKKYSEEIIIKNRGGNENLQEWLAKNIPPDWIIDVDPVEI</sequence>
<dbReference type="AlphaFoldDB" id="A0A1F5S396"/>
<proteinExistence type="inferred from homology"/>
<dbReference type="SUPFAM" id="SSF52540">
    <property type="entry name" value="P-loop containing nucleoside triphosphate hydrolases"/>
    <property type="match status" value="1"/>
</dbReference>
<comment type="catalytic activity">
    <reaction evidence="8">
        <text>Couples ATP hydrolysis with the unwinding of duplex DNA by translocating in the 3'-5' direction.</text>
        <dbReference type="EC" id="5.6.2.4"/>
    </reaction>
</comment>
<dbReference type="EMBL" id="MFFS01000069">
    <property type="protein sequence ID" value="OGF21167.1"/>
    <property type="molecule type" value="Genomic_DNA"/>
</dbReference>
<feature type="binding site" evidence="8">
    <location>
        <position position="443"/>
    </location>
    <ligand>
        <name>Zn(2+)</name>
        <dbReference type="ChEBI" id="CHEBI:29105"/>
        <label>1</label>
    </ligand>
</feature>
<evidence type="ECO:0000256" key="8">
    <source>
        <dbReference type="HAMAP-Rule" id="MF_00983"/>
    </source>
</evidence>
<dbReference type="InterPro" id="IPR042115">
    <property type="entry name" value="PriA_3primeBD_sf"/>
</dbReference>
<dbReference type="EC" id="5.6.2.4" evidence="8"/>